<dbReference type="EMBL" id="ON528933">
    <property type="protein sequence ID" value="USL85074.1"/>
    <property type="molecule type" value="Genomic_DNA"/>
</dbReference>
<reference evidence="1" key="1">
    <citation type="submission" date="2022-05" db="EMBL/GenBank/DDBJ databases">
        <authorList>
            <person name="Ruan C."/>
        </authorList>
    </citation>
    <scope>NUCLEOTIDE SEQUENCE</scope>
</reference>
<sequence length="373" mass="40940">MAGWRYIAQRAVTGEFLDMDVPIERDDLTWSLSGAGSLRGSVSPDTGTLRADDGRLVLEEWGTLLYAEADGEIRWGGIVISSKFEGAAWKIEAAGFTTYPHGLPYTGDYSQIQVDPAEVVRHIWQHLQAHASGDLGVVVTGDSTPVRIGTEPRDVEFTTGAGETVAFTAGPYELSWWEAPDCGKEIESLAKETPFDYVERHSWDGDDVRHEVVIGYPRLGRRRDDLAFIQGDNIADVVAPTMDGDDYANGILGLGAGEGKGVLQRTVAVDDGRLRRLAVYTAKDVASESRMDALIQRELRRRLDTLQITQVTVRDHPNARIGSWSLGDDVLIQATLPWLGDIALWCRVVGWTLKTESTATLSLVRSDSFTYGG</sequence>
<protein>
    <submittedName>
        <fullName evidence="1">Minor tail protein</fullName>
    </submittedName>
</protein>
<accession>A0A9E7SGQ4</accession>
<keyword evidence="2" id="KW-1185">Reference proteome</keyword>
<proteinExistence type="predicted"/>
<evidence type="ECO:0000313" key="1">
    <source>
        <dbReference type="EMBL" id="USL85074.1"/>
    </source>
</evidence>
<evidence type="ECO:0000313" key="2">
    <source>
        <dbReference type="Proteomes" id="UP001057418"/>
    </source>
</evidence>
<organism evidence="1 2">
    <name type="scientific">Arthrobacter phage SWEP2</name>
    <dbReference type="NCBI Taxonomy" id="2945958"/>
    <lineage>
        <taxon>Viruses</taxon>
        <taxon>Duplodnaviria</taxon>
        <taxon>Heunggongvirae</taxon>
        <taxon>Uroviricota</taxon>
        <taxon>Caudoviricetes</taxon>
        <taxon>Casidaviridae</taxon>
        <taxon>Swepdovirus</taxon>
        <taxon>Swepdovirus SWEP2</taxon>
    </lineage>
</organism>
<dbReference type="Proteomes" id="UP001057418">
    <property type="component" value="Segment"/>
</dbReference>
<name>A0A9E7SGQ4_9CAUD</name>